<gene>
    <name evidence="1" type="ORF">FA95DRAFT_1493756</name>
</gene>
<comment type="caution">
    <text evidence="1">The sequence shown here is derived from an EMBL/GenBank/DDBJ whole genome shotgun (WGS) entry which is preliminary data.</text>
</comment>
<protein>
    <submittedName>
        <fullName evidence="1">Ribonuclease T2</fullName>
    </submittedName>
</protein>
<reference evidence="1" key="1">
    <citation type="submission" date="2021-02" db="EMBL/GenBank/DDBJ databases">
        <authorList>
            <consortium name="DOE Joint Genome Institute"/>
            <person name="Ahrendt S."/>
            <person name="Looney B.P."/>
            <person name="Miyauchi S."/>
            <person name="Morin E."/>
            <person name="Drula E."/>
            <person name="Courty P.E."/>
            <person name="Chicoki N."/>
            <person name="Fauchery L."/>
            <person name="Kohler A."/>
            <person name="Kuo A."/>
            <person name="Labutti K."/>
            <person name="Pangilinan J."/>
            <person name="Lipzen A."/>
            <person name="Riley R."/>
            <person name="Andreopoulos W."/>
            <person name="He G."/>
            <person name="Johnson J."/>
            <person name="Barry K.W."/>
            <person name="Grigoriev I.V."/>
            <person name="Nagy L."/>
            <person name="Hibbett D."/>
            <person name="Henrissat B."/>
            <person name="Matheny P.B."/>
            <person name="Labbe J."/>
            <person name="Martin F."/>
        </authorList>
    </citation>
    <scope>NUCLEOTIDE SEQUENCE</scope>
    <source>
        <strain evidence="1">FP105234-sp</strain>
    </source>
</reference>
<evidence type="ECO:0000313" key="1">
    <source>
        <dbReference type="EMBL" id="KAI0046625.1"/>
    </source>
</evidence>
<evidence type="ECO:0000313" key="2">
    <source>
        <dbReference type="Proteomes" id="UP000814033"/>
    </source>
</evidence>
<proteinExistence type="predicted"/>
<accession>A0ACB8RRH5</accession>
<name>A0ACB8RRH5_9AGAM</name>
<sequence>MLTAASLVSLVFAGAVLGSALPQLFSPVDTPNLFKRVDSGCGTSGQTSCSNTTVQKDLCCFQAPGGLLLQTQFWDTNPSTGPSNSWTIHGTTVTSCDGTFQESCDSSRAYTGIASLLTAQGASDTLSFMQQYWVDINGDNEKFWEHEWSTHGTCMSTLEPSCLPSGSAKGAEAIAFFQQVVALFKTLPTYEWLSDAGITPSSSKTFTLSQLTTPLKAAFGGTPAIDCTSGAVNQISYYYHLKGSVLDGEFIPIDAPSKGSCASSGLKYPLKTGSPASTSGGRTGTTSTGTGTTSTGTAPGSIPTKATIQAITSSGSVGGLLSAGTWSTQTPGTYTISGSSSSFTLTSSKGKCAVSSSTFSCGSSVSTASTFSAVSSGGNILVAFGGSTAFSSSGTPSGSTAETVFTGSSQGTSFTLALVSA</sequence>
<dbReference type="EMBL" id="MU275921">
    <property type="protein sequence ID" value="KAI0046625.1"/>
    <property type="molecule type" value="Genomic_DNA"/>
</dbReference>
<organism evidence="1 2">
    <name type="scientific">Auriscalpium vulgare</name>
    <dbReference type="NCBI Taxonomy" id="40419"/>
    <lineage>
        <taxon>Eukaryota</taxon>
        <taxon>Fungi</taxon>
        <taxon>Dikarya</taxon>
        <taxon>Basidiomycota</taxon>
        <taxon>Agaricomycotina</taxon>
        <taxon>Agaricomycetes</taxon>
        <taxon>Russulales</taxon>
        <taxon>Auriscalpiaceae</taxon>
        <taxon>Auriscalpium</taxon>
    </lineage>
</organism>
<keyword evidence="2" id="KW-1185">Reference proteome</keyword>
<reference evidence="1" key="2">
    <citation type="journal article" date="2022" name="New Phytol.">
        <title>Evolutionary transition to the ectomycorrhizal habit in the genomes of a hyperdiverse lineage of mushroom-forming fungi.</title>
        <authorList>
            <person name="Looney B."/>
            <person name="Miyauchi S."/>
            <person name="Morin E."/>
            <person name="Drula E."/>
            <person name="Courty P.E."/>
            <person name="Kohler A."/>
            <person name="Kuo A."/>
            <person name="LaButti K."/>
            <person name="Pangilinan J."/>
            <person name="Lipzen A."/>
            <person name="Riley R."/>
            <person name="Andreopoulos W."/>
            <person name="He G."/>
            <person name="Johnson J."/>
            <person name="Nolan M."/>
            <person name="Tritt A."/>
            <person name="Barry K.W."/>
            <person name="Grigoriev I.V."/>
            <person name="Nagy L.G."/>
            <person name="Hibbett D."/>
            <person name="Henrissat B."/>
            <person name="Matheny P.B."/>
            <person name="Labbe J."/>
            <person name="Martin F.M."/>
        </authorList>
    </citation>
    <scope>NUCLEOTIDE SEQUENCE</scope>
    <source>
        <strain evidence="1">FP105234-sp</strain>
    </source>
</reference>
<dbReference type="Proteomes" id="UP000814033">
    <property type="component" value="Unassembled WGS sequence"/>
</dbReference>